<evidence type="ECO:0000313" key="4">
    <source>
        <dbReference type="EMBL" id="KAB2000427.1"/>
    </source>
</evidence>
<accession>A0A5J5P2L5</accession>
<dbReference type="GO" id="GO:0043531">
    <property type="term" value="F:ADP binding"/>
    <property type="evidence" value="ECO:0007669"/>
    <property type="project" value="InterPro"/>
</dbReference>
<gene>
    <name evidence="4" type="ORF">ES319_D12G231100v1</name>
</gene>
<proteinExistence type="predicted"/>
<feature type="compositionally biased region" description="Polar residues" evidence="2">
    <location>
        <begin position="398"/>
        <end position="412"/>
    </location>
</feature>
<evidence type="ECO:0000256" key="1">
    <source>
        <dbReference type="ARBA" id="ARBA00022821"/>
    </source>
</evidence>
<reference evidence="5" key="1">
    <citation type="journal article" date="2020" name="Nat. Genet.">
        <title>Genomic diversifications of five Gossypium allopolyploid species and their impact on cotton improvement.</title>
        <authorList>
            <person name="Chen Z.J."/>
            <person name="Sreedasyam A."/>
            <person name="Ando A."/>
            <person name="Song Q."/>
            <person name="De Santiago L.M."/>
            <person name="Hulse-Kemp A.M."/>
            <person name="Ding M."/>
            <person name="Ye W."/>
            <person name="Kirkbride R.C."/>
            <person name="Jenkins J."/>
            <person name="Plott C."/>
            <person name="Lovell J."/>
            <person name="Lin Y.M."/>
            <person name="Vaughn R."/>
            <person name="Liu B."/>
            <person name="Simpson S."/>
            <person name="Scheffler B.E."/>
            <person name="Wen L."/>
            <person name="Saski C.A."/>
            <person name="Grover C.E."/>
            <person name="Hu G."/>
            <person name="Conover J.L."/>
            <person name="Carlson J.W."/>
            <person name="Shu S."/>
            <person name="Boston L.B."/>
            <person name="Williams M."/>
            <person name="Peterson D.G."/>
            <person name="McGee K."/>
            <person name="Jones D.C."/>
            <person name="Wendel J.F."/>
            <person name="Stelly D.M."/>
            <person name="Grimwood J."/>
            <person name="Schmutz J."/>
        </authorList>
    </citation>
    <scope>NUCLEOTIDE SEQUENCE [LARGE SCALE GENOMIC DNA]</scope>
    <source>
        <strain evidence="5">cv. 3-79</strain>
    </source>
</reference>
<dbReference type="Proteomes" id="UP000327439">
    <property type="component" value="Chromosome D12"/>
</dbReference>
<organism evidence="4 5">
    <name type="scientific">Gossypium barbadense</name>
    <name type="common">Sea Island cotton</name>
    <name type="synonym">Hibiscus barbadensis</name>
    <dbReference type="NCBI Taxonomy" id="3634"/>
    <lineage>
        <taxon>Eukaryota</taxon>
        <taxon>Viridiplantae</taxon>
        <taxon>Streptophyta</taxon>
        <taxon>Embryophyta</taxon>
        <taxon>Tracheophyta</taxon>
        <taxon>Spermatophyta</taxon>
        <taxon>Magnoliopsida</taxon>
        <taxon>eudicotyledons</taxon>
        <taxon>Gunneridae</taxon>
        <taxon>Pentapetalae</taxon>
        <taxon>rosids</taxon>
        <taxon>malvids</taxon>
        <taxon>Malvales</taxon>
        <taxon>Malvaceae</taxon>
        <taxon>Malvoideae</taxon>
        <taxon>Gossypium</taxon>
    </lineage>
</organism>
<dbReference type="GO" id="GO:0006952">
    <property type="term" value="P:defense response"/>
    <property type="evidence" value="ECO:0007669"/>
    <property type="project" value="UniProtKB-KW"/>
</dbReference>
<evidence type="ECO:0000256" key="2">
    <source>
        <dbReference type="SAM" id="MobiDB-lite"/>
    </source>
</evidence>
<dbReference type="OrthoDB" id="1900634at2759"/>
<sequence>MGVLVAFFVFQQNIIEFLFSSKQSIMSQQSSNQNASTDGSREKKALYDEFLDELPEDDKGPPRYNVLSREKCWFFDRSNNPSGSMDYSAADGAGEGVSEEDLHSDSFNLKEEDIPLFLNKIYQPVELGKVHGFDYDEMTLKMLLLNEKSQQDELKLLGVVGMVGVGKTTLCRLILEEEQVKQNYFPRLLITMSGSMEKVVENMLGHLGVELDEIKNSIANENKLPGLLYALHLKLEGKKFLIVLDNVKEEDEYYEKPISDVKKEGEYCDKLISCLKSGHGFPKGYGGAVILNGRNEEAIKEIVGERNLHRLQLLSDPNDCWYIYRSSAFGDSDHPDALTNEILPSKPNEELKKKCGGLPLVARIMGELKQRQDKIREKNHAPYQPSNGSGVDPKDTTPQDNTGSKSGAPDQTRSTEEA</sequence>
<dbReference type="Pfam" id="PF00931">
    <property type="entry name" value="NB-ARC"/>
    <property type="match status" value="1"/>
</dbReference>
<keyword evidence="1" id="KW-0611">Plant defense</keyword>
<dbReference type="PANTHER" id="PTHR36766:SF30">
    <property type="entry name" value="TIR-NBS TYPE DISEASE RESISTANCE PROTEIN-RELATED"/>
    <property type="match status" value="1"/>
</dbReference>
<dbReference type="PANTHER" id="PTHR36766">
    <property type="entry name" value="PLANT BROAD-SPECTRUM MILDEW RESISTANCE PROTEIN RPW8"/>
    <property type="match status" value="1"/>
</dbReference>
<evidence type="ECO:0000259" key="3">
    <source>
        <dbReference type="Pfam" id="PF00931"/>
    </source>
</evidence>
<dbReference type="AlphaFoldDB" id="A0A5J5P2L5"/>
<evidence type="ECO:0000313" key="5">
    <source>
        <dbReference type="Proteomes" id="UP000327439"/>
    </source>
</evidence>
<feature type="compositionally biased region" description="Basic and acidic residues" evidence="2">
    <location>
        <begin position="369"/>
        <end position="380"/>
    </location>
</feature>
<dbReference type="InterPro" id="IPR027417">
    <property type="entry name" value="P-loop_NTPase"/>
</dbReference>
<dbReference type="SUPFAM" id="SSF52540">
    <property type="entry name" value="P-loop containing nucleoside triphosphate hydrolases"/>
    <property type="match status" value="1"/>
</dbReference>
<feature type="region of interest" description="Disordered" evidence="2">
    <location>
        <begin position="369"/>
        <end position="418"/>
    </location>
</feature>
<dbReference type="EMBL" id="CM018226">
    <property type="protein sequence ID" value="KAB2000427.1"/>
    <property type="molecule type" value="Genomic_DNA"/>
</dbReference>
<keyword evidence="5" id="KW-1185">Reference proteome</keyword>
<feature type="domain" description="NB-ARC" evidence="3">
    <location>
        <begin position="149"/>
        <end position="329"/>
    </location>
</feature>
<dbReference type="Gene3D" id="3.40.50.300">
    <property type="entry name" value="P-loop containing nucleotide triphosphate hydrolases"/>
    <property type="match status" value="1"/>
</dbReference>
<protein>
    <recommendedName>
        <fullName evidence="3">NB-ARC domain-containing protein</fullName>
    </recommendedName>
</protein>
<name>A0A5J5P2L5_GOSBA</name>
<dbReference type="InterPro" id="IPR002182">
    <property type="entry name" value="NB-ARC"/>
</dbReference>
<dbReference type="PRINTS" id="PR00364">
    <property type="entry name" value="DISEASERSIST"/>
</dbReference>